<sequence length="246" mass="27508">MQIAKPLGECSQWSGQVWSGLVRSIGNKACHMWSIESGESGDNTIDYPRGIHACSTPSPGWGEVGWWTPPPPITLTPPSTAPSSSSTSWVVASTTSLAPLHPLRRLLNLRPLRRLFPLLQPLPALRFRHCRQCHPQNQSRTALGGARSYHDVVPPVGEEGIIHIVVMEHLQYGGHHQQTHSLHSELQPERGCVRERWYLHWVHVLHVHRHRSHAGGSCTRAAWFGTTTAIVPTSSTPMCRRRPSRF</sequence>
<gene>
    <name evidence="1" type="ORF">CK203_039205</name>
</gene>
<proteinExistence type="predicted"/>
<organism evidence="1 2">
    <name type="scientific">Vitis vinifera</name>
    <name type="common">Grape</name>
    <dbReference type="NCBI Taxonomy" id="29760"/>
    <lineage>
        <taxon>Eukaryota</taxon>
        <taxon>Viridiplantae</taxon>
        <taxon>Streptophyta</taxon>
        <taxon>Embryophyta</taxon>
        <taxon>Tracheophyta</taxon>
        <taxon>Spermatophyta</taxon>
        <taxon>Magnoliopsida</taxon>
        <taxon>eudicotyledons</taxon>
        <taxon>Gunneridae</taxon>
        <taxon>Pentapetalae</taxon>
        <taxon>rosids</taxon>
        <taxon>Vitales</taxon>
        <taxon>Vitaceae</taxon>
        <taxon>Viteae</taxon>
        <taxon>Vitis</taxon>
    </lineage>
</organism>
<reference evidence="1 2" key="1">
    <citation type="journal article" date="2018" name="PLoS Genet.">
        <title>Population sequencing reveals clonal diversity and ancestral inbreeding in the grapevine cultivar Chardonnay.</title>
        <authorList>
            <person name="Roach M.J."/>
            <person name="Johnson D.L."/>
            <person name="Bohlmann J."/>
            <person name="van Vuuren H.J."/>
            <person name="Jones S.J."/>
            <person name="Pretorius I.S."/>
            <person name="Schmidt S.A."/>
            <person name="Borneman A.R."/>
        </authorList>
    </citation>
    <scope>NUCLEOTIDE SEQUENCE [LARGE SCALE GENOMIC DNA]</scope>
    <source>
        <strain evidence="2">cv. Chardonnay</strain>
        <tissue evidence="1">Leaf</tissue>
    </source>
</reference>
<dbReference type="AlphaFoldDB" id="A0A438H739"/>
<evidence type="ECO:0000313" key="1">
    <source>
        <dbReference type="EMBL" id="RVW80272.1"/>
    </source>
</evidence>
<protein>
    <submittedName>
        <fullName evidence="1">Uncharacterized protein</fullName>
    </submittedName>
</protein>
<dbReference type="EMBL" id="QGNW01000267">
    <property type="protein sequence ID" value="RVW80272.1"/>
    <property type="molecule type" value="Genomic_DNA"/>
</dbReference>
<comment type="caution">
    <text evidence="1">The sequence shown here is derived from an EMBL/GenBank/DDBJ whole genome shotgun (WGS) entry which is preliminary data.</text>
</comment>
<dbReference type="Proteomes" id="UP000288805">
    <property type="component" value="Unassembled WGS sequence"/>
</dbReference>
<evidence type="ECO:0000313" key="2">
    <source>
        <dbReference type="Proteomes" id="UP000288805"/>
    </source>
</evidence>
<accession>A0A438H739</accession>
<name>A0A438H739_VITVI</name>